<evidence type="ECO:0000313" key="2">
    <source>
        <dbReference type="Proteomes" id="UP001066276"/>
    </source>
</evidence>
<evidence type="ECO:0008006" key="3">
    <source>
        <dbReference type="Google" id="ProtNLM"/>
    </source>
</evidence>
<dbReference type="Proteomes" id="UP001066276">
    <property type="component" value="Chromosome 11"/>
</dbReference>
<accession>A0AAV7LPA5</accession>
<organism evidence="1 2">
    <name type="scientific">Pleurodeles waltl</name>
    <name type="common">Iberian ribbed newt</name>
    <dbReference type="NCBI Taxonomy" id="8319"/>
    <lineage>
        <taxon>Eukaryota</taxon>
        <taxon>Metazoa</taxon>
        <taxon>Chordata</taxon>
        <taxon>Craniata</taxon>
        <taxon>Vertebrata</taxon>
        <taxon>Euteleostomi</taxon>
        <taxon>Amphibia</taxon>
        <taxon>Batrachia</taxon>
        <taxon>Caudata</taxon>
        <taxon>Salamandroidea</taxon>
        <taxon>Salamandridae</taxon>
        <taxon>Pleurodelinae</taxon>
        <taxon>Pleurodeles</taxon>
    </lineage>
</organism>
<dbReference type="EMBL" id="JANPWB010000015">
    <property type="protein sequence ID" value="KAJ1092369.1"/>
    <property type="molecule type" value="Genomic_DNA"/>
</dbReference>
<gene>
    <name evidence="1" type="ORF">NDU88_005479</name>
</gene>
<proteinExistence type="predicted"/>
<sequence length="135" mass="15894">MERILQEIIVVVRWLKGMDAKISGAIRADIAGFRDRVTGVDRCLTTLEDRLYAHPVRDQELMHLRNKLTDLEDRSRRDNMHFLAFWNRLRGRMPESSFRTFSPLLWVFVVPMSTHNGSYAQRLNGPGYWPHPSER</sequence>
<protein>
    <recommendedName>
        <fullName evidence="3">Rx N-terminal domain-containing protein</fullName>
    </recommendedName>
</protein>
<dbReference type="AlphaFoldDB" id="A0AAV7LPA5"/>
<evidence type="ECO:0000313" key="1">
    <source>
        <dbReference type="EMBL" id="KAJ1092369.1"/>
    </source>
</evidence>
<name>A0AAV7LPA5_PLEWA</name>
<reference evidence="1" key="1">
    <citation type="journal article" date="2022" name="bioRxiv">
        <title>Sequencing and chromosome-scale assembly of the giantPleurodeles waltlgenome.</title>
        <authorList>
            <person name="Brown T."/>
            <person name="Elewa A."/>
            <person name="Iarovenko S."/>
            <person name="Subramanian E."/>
            <person name="Araus A.J."/>
            <person name="Petzold A."/>
            <person name="Susuki M."/>
            <person name="Suzuki K.-i.T."/>
            <person name="Hayashi T."/>
            <person name="Toyoda A."/>
            <person name="Oliveira C."/>
            <person name="Osipova E."/>
            <person name="Leigh N.D."/>
            <person name="Simon A."/>
            <person name="Yun M.H."/>
        </authorList>
    </citation>
    <scope>NUCLEOTIDE SEQUENCE</scope>
    <source>
        <strain evidence="1">20211129_DDA</strain>
        <tissue evidence="1">Liver</tissue>
    </source>
</reference>
<comment type="caution">
    <text evidence="1">The sequence shown here is derived from an EMBL/GenBank/DDBJ whole genome shotgun (WGS) entry which is preliminary data.</text>
</comment>
<keyword evidence="2" id="KW-1185">Reference proteome</keyword>